<keyword evidence="3" id="KW-1185">Reference proteome</keyword>
<reference evidence="2" key="1">
    <citation type="journal article" date="2014" name="Int. J. Syst. Evol. Microbiol.">
        <title>Complete genome sequence of Corynebacterium casei LMG S-19264T (=DSM 44701T), isolated from a smear-ripened cheese.</title>
        <authorList>
            <consortium name="US DOE Joint Genome Institute (JGI-PGF)"/>
            <person name="Walter F."/>
            <person name="Albersmeier A."/>
            <person name="Kalinowski J."/>
            <person name="Ruckert C."/>
        </authorList>
    </citation>
    <scope>NUCLEOTIDE SEQUENCE</scope>
    <source>
        <strain evidence="2">VKM Ac-1958</strain>
    </source>
</reference>
<feature type="transmembrane region" description="Helical" evidence="1">
    <location>
        <begin position="7"/>
        <end position="25"/>
    </location>
</feature>
<comment type="caution">
    <text evidence="2">The sequence shown here is derived from an EMBL/GenBank/DDBJ whole genome shotgun (WGS) entry which is preliminary data.</text>
</comment>
<keyword evidence="1" id="KW-0812">Transmembrane</keyword>
<feature type="transmembrane region" description="Helical" evidence="1">
    <location>
        <begin position="120"/>
        <end position="146"/>
    </location>
</feature>
<keyword evidence="1" id="KW-0472">Membrane</keyword>
<protein>
    <submittedName>
        <fullName evidence="2">Uncharacterized protein</fullName>
    </submittedName>
</protein>
<dbReference type="RefSeq" id="WP_204938753.1">
    <property type="nucleotide sequence ID" value="NZ_BAAAUM010000001.1"/>
</dbReference>
<accession>A0A9W6HS70</accession>
<feature type="transmembrane region" description="Helical" evidence="1">
    <location>
        <begin position="37"/>
        <end position="61"/>
    </location>
</feature>
<keyword evidence="1" id="KW-1133">Transmembrane helix</keyword>
<evidence type="ECO:0000313" key="2">
    <source>
        <dbReference type="EMBL" id="GLK01095.1"/>
    </source>
</evidence>
<proteinExistence type="predicted"/>
<reference evidence="2" key="2">
    <citation type="submission" date="2023-01" db="EMBL/GenBank/DDBJ databases">
        <authorList>
            <person name="Sun Q."/>
            <person name="Evtushenko L."/>
        </authorList>
    </citation>
    <scope>NUCLEOTIDE SEQUENCE</scope>
    <source>
        <strain evidence="2">VKM Ac-1958</strain>
    </source>
</reference>
<dbReference type="Proteomes" id="UP001142325">
    <property type="component" value="Unassembled WGS sequence"/>
</dbReference>
<feature type="transmembrane region" description="Helical" evidence="1">
    <location>
        <begin position="82"/>
        <end position="100"/>
    </location>
</feature>
<sequence>MKLSGRFVFVFQWIAPVVLIGWVLFGRGLLGAPLGWLAAIGLFLSPIALLAMYIPPVLVLFDREARMSARTRQGYEIASYTLWGVLVVMGIVIVDGGDAGPVGSLLTMWTGMDAGGGEVFLVPVMLLAVVALAAQLVMAVVGIVVARKTAPVAAR</sequence>
<name>A0A9W6HS70_9MICO</name>
<evidence type="ECO:0000256" key="1">
    <source>
        <dbReference type="SAM" id="Phobius"/>
    </source>
</evidence>
<evidence type="ECO:0000313" key="3">
    <source>
        <dbReference type="Proteomes" id="UP001142325"/>
    </source>
</evidence>
<dbReference type="AlphaFoldDB" id="A0A9W6HS70"/>
<dbReference type="EMBL" id="BSET01000001">
    <property type="protein sequence ID" value="GLK01095.1"/>
    <property type="molecule type" value="Genomic_DNA"/>
</dbReference>
<organism evidence="2 3">
    <name type="scientific">Microbacterium keratanolyticum</name>
    <dbReference type="NCBI Taxonomy" id="67574"/>
    <lineage>
        <taxon>Bacteria</taxon>
        <taxon>Bacillati</taxon>
        <taxon>Actinomycetota</taxon>
        <taxon>Actinomycetes</taxon>
        <taxon>Micrococcales</taxon>
        <taxon>Microbacteriaceae</taxon>
        <taxon>Microbacterium</taxon>
    </lineage>
</organism>
<gene>
    <name evidence="2" type="ORF">GCM10017596_08100</name>
</gene>